<dbReference type="Pfam" id="PF07992">
    <property type="entry name" value="Pyr_redox_2"/>
    <property type="match status" value="2"/>
</dbReference>
<comment type="cofactor">
    <cofactor evidence="1">
        <name>FAD</name>
        <dbReference type="ChEBI" id="CHEBI:57692"/>
    </cofactor>
</comment>
<keyword evidence="2" id="KW-0285">Flavoprotein</keyword>
<dbReference type="SMART" id="SM00320">
    <property type="entry name" value="WD40"/>
    <property type="match status" value="7"/>
</dbReference>
<dbReference type="Pfam" id="PF00400">
    <property type="entry name" value="WD40"/>
    <property type="match status" value="3"/>
</dbReference>
<feature type="domain" description="FAD/NAD(P)-binding" evidence="6">
    <location>
        <begin position="697"/>
        <end position="876"/>
    </location>
</feature>
<dbReference type="CDD" id="cd00200">
    <property type="entry name" value="WD40"/>
    <property type="match status" value="1"/>
</dbReference>
<reference evidence="9" key="1">
    <citation type="submission" date="2024-02" db="UniProtKB">
        <authorList>
            <consortium name="WormBaseParasite"/>
        </authorList>
    </citation>
    <scope>IDENTIFICATION</scope>
</reference>
<keyword evidence="4" id="KW-0853">WD repeat</keyword>
<dbReference type="InterPro" id="IPR023753">
    <property type="entry name" value="FAD/NAD-binding_dom"/>
</dbReference>
<evidence type="ECO:0000259" key="7">
    <source>
        <dbReference type="Pfam" id="PF18474"/>
    </source>
</evidence>
<dbReference type="SUPFAM" id="SSF50978">
    <property type="entry name" value="WD40 repeat-like"/>
    <property type="match status" value="1"/>
</dbReference>
<dbReference type="Gene3D" id="2.130.10.10">
    <property type="entry name" value="YVTN repeat-like/Quinoprotein amine dehydrogenase"/>
    <property type="match status" value="1"/>
</dbReference>
<dbReference type="InterPro" id="IPR015943">
    <property type="entry name" value="WD40/YVTN_repeat-like_dom_sf"/>
</dbReference>
<keyword evidence="3" id="KW-0274">FAD</keyword>
<feature type="repeat" description="WD" evidence="4">
    <location>
        <begin position="493"/>
        <end position="534"/>
    </location>
</feature>
<evidence type="ECO:0000256" key="2">
    <source>
        <dbReference type="ARBA" id="ARBA00022630"/>
    </source>
</evidence>
<dbReference type="PROSITE" id="PS50294">
    <property type="entry name" value="WD_REPEATS_REGION"/>
    <property type="match status" value="2"/>
</dbReference>
<dbReference type="PANTHER" id="PTHR43429:SF2">
    <property type="entry name" value="PYRIDINE NUCLEOTIDE-DISULFIDE OXIDOREDUCTASE DOMAIN-CONTAINING PROTEIN 1"/>
    <property type="match status" value="1"/>
</dbReference>
<dbReference type="AlphaFoldDB" id="A0AAF3EYA7"/>
<dbReference type="PROSITE" id="PS50082">
    <property type="entry name" value="WD_REPEATS_2"/>
    <property type="match status" value="3"/>
</dbReference>
<evidence type="ECO:0000313" key="8">
    <source>
        <dbReference type="Proteomes" id="UP000887575"/>
    </source>
</evidence>
<dbReference type="GO" id="GO:0016491">
    <property type="term" value="F:oxidoreductase activity"/>
    <property type="evidence" value="ECO:0007669"/>
    <property type="project" value="InterPro"/>
</dbReference>
<feature type="domain" description="DUF5614" evidence="7">
    <location>
        <begin position="7"/>
        <end position="199"/>
    </location>
</feature>
<accession>A0AAF3EYA7</accession>
<dbReference type="PRINTS" id="PR00368">
    <property type="entry name" value="FADPNR"/>
</dbReference>
<dbReference type="InterPro" id="IPR050260">
    <property type="entry name" value="FAD-bd_OxRdtase"/>
</dbReference>
<evidence type="ECO:0000259" key="5">
    <source>
        <dbReference type="Pfam" id="PF07000"/>
    </source>
</evidence>
<evidence type="ECO:0000256" key="4">
    <source>
        <dbReference type="PROSITE-ProRule" id="PRU00221"/>
    </source>
</evidence>
<dbReference type="Pfam" id="PF18474">
    <property type="entry name" value="DUF5614"/>
    <property type="match status" value="1"/>
</dbReference>
<organism evidence="8 9">
    <name type="scientific">Mesorhabditis belari</name>
    <dbReference type="NCBI Taxonomy" id="2138241"/>
    <lineage>
        <taxon>Eukaryota</taxon>
        <taxon>Metazoa</taxon>
        <taxon>Ecdysozoa</taxon>
        <taxon>Nematoda</taxon>
        <taxon>Chromadorea</taxon>
        <taxon>Rhabditida</taxon>
        <taxon>Rhabditina</taxon>
        <taxon>Rhabditomorpha</taxon>
        <taxon>Rhabditoidea</taxon>
        <taxon>Rhabditidae</taxon>
        <taxon>Mesorhabditinae</taxon>
        <taxon>Mesorhabditis</taxon>
    </lineage>
</organism>
<evidence type="ECO:0000256" key="1">
    <source>
        <dbReference type="ARBA" id="ARBA00001974"/>
    </source>
</evidence>
<dbReference type="Pfam" id="PF07000">
    <property type="entry name" value="DUF1308"/>
    <property type="match status" value="1"/>
</dbReference>
<keyword evidence="8" id="KW-1185">Reference proteome</keyword>
<dbReference type="InterPro" id="IPR010733">
    <property type="entry name" value="DUF1308"/>
</dbReference>
<dbReference type="InterPro" id="IPR001680">
    <property type="entry name" value="WD40_rpt"/>
</dbReference>
<dbReference type="InterPro" id="IPR036188">
    <property type="entry name" value="FAD/NAD-bd_sf"/>
</dbReference>
<dbReference type="InterPro" id="IPR041076">
    <property type="entry name" value="DUF5614"/>
</dbReference>
<feature type="domain" description="DUF1308" evidence="5">
    <location>
        <begin position="231"/>
        <end position="390"/>
    </location>
</feature>
<dbReference type="Proteomes" id="UP000887575">
    <property type="component" value="Unassembled WGS sequence"/>
</dbReference>
<evidence type="ECO:0000313" key="9">
    <source>
        <dbReference type="WBParaSite" id="MBELARI_LOCUS19201"/>
    </source>
</evidence>
<sequence>MSEEESLEVLLAERINAAKDLFSKLHEDQYAKILGIGKFRNRLASELRFLEGISEGKTQLLRKYIDTSNVTHFENIFNQITKLNKVKAILHTFTLVDKENGETLKHTADLVADGGEQWVKVVSRSAKGVAMDWLTGNDRNIFDQASAYLQTAILFPTGFVVPKITFFFMGGVPDKMAERLRRMGIRVHGEEVLLDDLVKVPSDLLEALEEKEDLRIPINSDDNELPPDAPINLDVSTVFVLVSNLTHEGGTEHNFQSKLLREQAVWEKSAPEKEKLLHQIEGHRWIICQTAYESVVNIVSTVAGPAEKKRVEELLKNVEVVEDKLTERSASLPDSERISARSRVIFGSGDYYRAVTTTANKHFVSSAYHQGVCFNVLVHEPRALSEQKEDVGIKKMSADSVPKYLLRKIDCNQQAVRNVKYNVDGNYVLTCGSDKTIKLWNPNTGAHVSTFMGVGNEILDMASSSDNSQLAAGGLDKCVTVIDVETGKTVRKYRNHAAKVNVVCYNEESNCLLSGSMDTTVHVYDVRTKNEKAIQIFNEATDAILSIDVNGHDIVVGSADGHYRHYSVRDGVVNEDFLGESVTSVSFTPDGNCILASTLDSTLRLMDKSNGKMLAQYKGHQNRDFMIRSCILASITEVATGSEDGNVHVYNLIDQASLVRLPHKSPVVHTVAAHPKKQELVSACASLIYFYYHAMIYVVVGGGVAGVSCVRCLRQNLSQEDEVYLITAGRHVKSIHNWIKVGQFTELFDVKEEGLSFAGEGVHVISASVTSWDYKNKSLYFSNGKKLAFDRLVIATGARPKNPYPHVSRVLTLRDTETARHLEERLAGARKVAIIGNGGIATELVYELRKVEIFWCIREEHISAVYFDVATAKFLEDRAKVGRKGAEKNQEPVKRMKYADAGEGSSTNCDTTTGCALGPDWSTVVKLEGGSEGHNVHVIPKVEVVSLVEKTDSLNLHLSNGTTLEVEIVIWATGVVPNSEVWRRDCPELKLAADNGICVDETMRTSIGDVWACGDVCTVEWPTNAYWTQMRTWTQARQMGDYTARRVLNLCDSLDFCFEMFAHCTTFYGYKIVLLGDFKATHQPDGWYIIERIIDDFQLARCVMESHRVRGAVLIGETDLEEVLENLILNGTDMTGLEEEFLDPDVHLEDYFD</sequence>
<dbReference type="InterPro" id="IPR036322">
    <property type="entry name" value="WD40_repeat_dom_sf"/>
</dbReference>
<dbReference type="WBParaSite" id="MBELARI_LOCUS19201">
    <property type="protein sequence ID" value="MBELARI_LOCUS19201"/>
    <property type="gene ID" value="MBELARI_LOCUS19201"/>
</dbReference>
<proteinExistence type="predicted"/>
<feature type="repeat" description="WD" evidence="4">
    <location>
        <begin position="582"/>
        <end position="616"/>
    </location>
</feature>
<feature type="repeat" description="WD" evidence="4">
    <location>
        <begin position="409"/>
        <end position="450"/>
    </location>
</feature>
<dbReference type="SUPFAM" id="SSF51905">
    <property type="entry name" value="FAD/NAD(P)-binding domain"/>
    <property type="match status" value="2"/>
</dbReference>
<evidence type="ECO:0000256" key="3">
    <source>
        <dbReference type="ARBA" id="ARBA00022827"/>
    </source>
</evidence>
<evidence type="ECO:0000259" key="6">
    <source>
        <dbReference type="Pfam" id="PF07992"/>
    </source>
</evidence>
<protein>
    <submittedName>
        <fullName evidence="9">Pyridine nucleotide-disulfide oxidoreductase domain-containing protein 1</fullName>
    </submittedName>
</protein>
<dbReference type="PANTHER" id="PTHR43429">
    <property type="entry name" value="PYRIDINE NUCLEOTIDE-DISULFIDE OXIDOREDUCTASE DOMAIN-CONTAINING"/>
    <property type="match status" value="1"/>
</dbReference>
<name>A0AAF3EYA7_9BILA</name>
<feature type="domain" description="FAD/NAD(P)-binding" evidence="6">
    <location>
        <begin position="932"/>
        <end position="1040"/>
    </location>
</feature>
<dbReference type="Gene3D" id="3.50.50.60">
    <property type="entry name" value="FAD/NAD(P)-binding domain"/>
    <property type="match status" value="2"/>
</dbReference>